<reference evidence="4 5" key="1">
    <citation type="submission" date="2023-04" db="EMBL/GenBank/DDBJ databases">
        <title>Genome of Basidiobolus ranarum AG-B5.</title>
        <authorList>
            <person name="Stajich J.E."/>
            <person name="Carter-House D."/>
            <person name="Gryganskyi A."/>
        </authorList>
    </citation>
    <scope>NUCLEOTIDE SEQUENCE [LARGE SCALE GENOMIC DNA]</scope>
    <source>
        <strain evidence="4 5">AG-B5</strain>
    </source>
</reference>
<organism evidence="4 5">
    <name type="scientific">Basidiobolus ranarum</name>
    <dbReference type="NCBI Taxonomy" id="34480"/>
    <lineage>
        <taxon>Eukaryota</taxon>
        <taxon>Fungi</taxon>
        <taxon>Fungi incertae sedis</taxon>
        <taxon>Zoopagomycota</taxon>
        <taxon>Entomophthoromycotina</taxon>
        <taxon>Basidiobolomycetes</taxon>
        <taxon>Basidiobolales</taxon>
        <taxon>Basidiobolaceae</taxon>
        <taxon>Basidiobolus</taxon>
    </lineage>
</organism>
<proteinExistence type="predicted"/>
<name>A0ABR2VVI2_9FUNG</name>
<protein>
    <submittedName>
        <fullName evidence="4">Uncharacterized protein</fullName>
    </submittedName>
</protein>
<keyword evidence="2" id="KW-1133">Transmembrane helix</keyword>
<feature type="compositionally biased region" description="Basic and acidic residues" evidence="1">
    <location>
        <begin position="593"/>
        <end position="609"/>
    </location>
</feature>
<feature type="signal peptide" evidence="3">
    <location>
        <begin position="1"/>
        <end position="23"/>
    </location>
</feature>
<accession>A0ABR2VVI2</accession>
<comment type="caution">
    <text evidence="4">The sequence shown here is derived from an EMBL/GenBank/DDBJ whole genome shotgun (WGS) entry which is preliminary data.</text>
</comment>
<feature type="transmembrane region" description="Helical" evidence="2">
    <location>
        <begin position="219"/>
        <end position="237"/>
    </location>
</feature>
<feature type="transmembrane region" description="Helical" evidence="2">
    <location>
        <begin position="349"/>
        <end position="370"/>
    </location>
</feature>
<gene>
    <name evidence="4" type="ORF">K7432_010682</name>
</gene>
<evidence type="ECO:0000313" key="4">
    <source>
        <dbReference type="EMBL" id="KAK9703532.1"/>
    </source>
</evidence>
<keyword evidence="3" id="KW-0732">Signal</keyword>
<dbReference type="Proteomes" id="UP001479436">
    <property type="component" value="Unassembled WGS sequence"/>
</dbReference>
<dbReference type="EMBL" id="JASJQH010007629">
    <property type="protein sequence ID" value="KAK9703532.1"/>
    <property type="molecule type" value="Genomic_DNA"/>
</dbReference>
<keyword evidence="5" id="KW-1185">Reference proteome</keyword>
<evidence type="ECO:0000256" key="3">
    <source>
        <dbReference type="SAM" id="SignalP"/>
    </source>
</evidence>
<feature type="transmembrane region" description="Helical" evidence="2">
    <location>
        <begin position="425"/>
        <end position="446"/>
    </location>
</feature>
<evidence type="ECO:0000313" key="5">
    <source>
        <dbReference type="Proteomes" id="UP001479436"/>
    </source>
</evidence>
<feature type="chain" id="PRO_5045363617" evidence="3">
    <location>
        <begin position="24"/>
        <end position="609"/>
    </location>
</feature>
<feature type="compositionally biased region" description="Pro residues" evidence="1">
    <location>
        <begin position="549"/>
        <end position="558"/>
    </location>
</feature>
<feature type="transmembrane region" description="Helical" evidence="2">
    <location>
        <begin position="391"/>
        <end position="413"/>
    </location>
</feature>
<feature type="transmembrane region" description="Helical" evidence="2">
    <location>
        <begin position="314"/>
        <end position="337"/>
    </location>
</feature>
<feature type="transmembrane region" description="Helical" evidence="2">
    <location>
        <begin position="272"/>
        <end position="293"/>
    </location>
</feature>
<feature type="compositionally biased region" description="Polar residues" evidence="1">
    <location>
        <begin position="515"/>
        <end position="546"/>
    </location>
</feature>
<evidence type="ECO:0000256" key="1">
    <source>
        <dbReference type="SAM" id="MobiDB-lite"/>
    </source>
</evidence>
<keyword evidence="2" id="KW-0472">Membrane</keyword>
<evidence type="ECO:0000256" key="2">
    <source>
        <dbReference type="SAM" id="Phobius"/>
    </source>
</evidence>
<keyword evidence="2" id="KW-0812">Transmembrane</keyword>
<sequence>MRVIHCMLFTWYLLFVLPLVSYAYFTLEYPIQLSKDIYPSHDFYGFFEKHHDTINYDYTAVVIRLNFDKNDKCLFHVSLPTLDLSEETLNKLDGYVVFVSSEDITQHRCNGMAEILNKLDITESYNRTLFNDNQDRPFLLSLFSSTLNSLEFGGPFEYYGKLNHLDTNNRTVITDFYSGQRLYQLTQNGETPVIQIFHEYGPWNASTISYTIALDRRTLFVMIFFSLVYASCQIINLFYQEGWVIDTRIILYVSSITWFIGSLLRLSTSDVIIPFDVVYHVMKLIAFSGYGFVQLKWGQILAKLFKRRIYRISIYWGIFAICNNVIMLVLLIIRALRPYLDSKGYIVDIYSFYIPILFLGQSYFFLYYALQFYRGMKTFCLSSRTKSSFKKLSMLCSLAGIGFMVQAVALLVQGTPLPYSIAGNMTMVTLAILSGIICFSPVFVILSIRGTDENATYAAVLNSTRTIDRRSSTDHHHVKPSNLIPSEGIKLERSPSQPLLRIVTRFETAPGSDGSVASTGNSNTDVSIGSEDQLNSAKSHSFQAFQPPTFTPLNPPPRPHMKREHSDSISIDTLPSIRLSIEKVTPEESSSENPDHPDDWRPSFGRSDD</sequence>
<feature type="region of interest" description="Disordered" evidence="1">
    <location>
        <begin position="510"/>
        <end position="609"/>
    </location>
</feature>
<feature type="transmembrane region" description="Helical" evidence="2">
    <location>
        <begin position="249"/>
        <end position="266"/>
    </location>
</feature>